<dbReference type="Proteomes" id="UP000823775">
    <property type="component" value="Unassembled WGS sequence"/>
</dbReference>
<feature type="non-terminal residue" evidence="1">
    <location>
        <position position="68"/>
    </location>
</feature>
<dbReference type="EMBL" id="JACEIK010002239">
    <property type="protein sequence ID" value="MCD9559899.1"/>
    <property type="molecule type" value="Genomic_DNA"/>
</dbReference>
<evidence type="ECO:0000313" key="2">
    <source>
        <dbReference type="Proteomes" id="UP000823775"/>
    </source>
</evidence>
<keyword evidence="2" id="KW-1185">Reference proteome</keyword>
<name>A0ABS8ULX3_DATST</name>
<sequence length="68" mass="7643">MKDGSYILKKYFIDQTGKSSLLMKTLSAFINSIILEKDKIESDIDVVVLAEVYILGRVIFGGKEDKTL</sequence>
<reference evidence="1 2" key="1">
    <citation type="journal article" date="2021" name="BMC Genomics">
        <title>Datura genome reveals duplications of psychoactive alkaloid biosynthetic genes and high mutation rate following tissue culture.</title>
        <authorList>
            <person name="Rajewski A."/>
            <person name="Carter-House D."/>
            <person name="Stajich J."/>
            <person name="Litt A."/>
        </authorList>
    </citation>
    <scope>NUCLEOTIDE SEQUENCE [LARGE SCALE GENOMIC DNA]</scope>
    <source>
        <strain evidence="1">AR-01</strain>
    </source>
</reference>
<proteinExistence type="predicted"/>
<protein>
    <submittedName>
        <fullName evidence="1">Uncharacterized protein</fullName>
    </submittedName>
</protein>
<gene>
    <name evidence="1" type="ORF">HAX54_018227</name>
</gene>
<accession>A0ABS8ULX3</accession>
<organism evidence="1 2">
    <name type="scientific">Datura stramonium</name>
    <name type="common">Jimsonweed</name>
    <name type="synonym">Common thornapple</name>
    <dbReference type="NCBI Taxonomy" id="4076"/>
    <lineage>
        <taxon>Eukaryota</taxon>
        <taxon>Viridiplantae</taxon>
        <taxon>Streptophyta</taxon>
        <taxon>Embryophyta</taxon>
        <taxon>Tracheophyta</taxon>
        <taxon>Spermatophyta</taxon>
        <taxon>Magnoliopsida</taxon>
        <taxon>eudicotyledons</taxon>
        <taxon>Gunneridae</taxon>
        <taxon>Pentapetalae</taxon>
        <taxon>asterids</taxon>
        <taxon>lamiids</taxon>
        <taxon>Solanales</taxon>
        <taxon>Solanaceae</taxon>
        <taxon>Solanoideae</taxon>
        <taxon>Datureae</taxon>
        <taxon>Datura</taxon>
    </lineage>
</organism>
<comment type="caution">
    <text evidence="1">The sequence shown here is derived from an EMBL/GenBank/DDBJ whole genome shotgun (WGS) entry which is preliminary data.</text>
</comment>
<evidence type="ECO:0000313" key="1">
    <source>
        <dbReference type="EMBL" id="MCD9559899.1"/>
    </source>
</evidence>